<dbReference type="PANTHER" id="PTHR43792:SF13">
    <property type="entry name" value="ACETYLTRANSFERASE"/>
    <property type="match status" value="1"/>
</dbReference>
<reference evidence="3" key="1">
    <citation type="journal article" date="2019" name="Int. J. Syst. Evol. Microbiol.">
        <title>The Global Catalogue of Microorganisms (GCM) 10K type strain sequencing project: providing services to taxonomists for standard genome sequencing and annotation.</title>
        <authorList>
            <consortium name="The Broad Institute Genomics Platform"/>
            <consortium name="The Broad Institute Genome Sequencing Center for Infectious Disease"/>
            <person name="Wu L."/>
            <person name="Ma J."/>
        </authorList>
    </citation>
    <scope>NUCLEOTIDE SEQUENCE [LARGE SCALE GENOMIC DNA]</scope>
    <source>
        <strain evidence="3">JCM 6242</strain>
    </source>
</reference>
<name>A0ABP6IY96_9ACTN</name>
<dbReference type="PROSITE" id="PS51186">
    <property type="entry name" value="GNAT"/>
    <property type="match status" value="1"/>
</dbReference>
<dbReference type="EMBL" id="BAAAVI010000126">
    <property type="protein sequence ID" value="GAA2913723.1"/>
    <property type="molecule type" value="Genomic_DNA"/>
</dbReference>
<comment type="caution">
    <text evidence="2">The sequence shown here is derived from an EMBL/GenBank/DDBJ whole genome shotgun (WGS) entry which is preliminary data.</text>
</comment>
<dbReference type="Proteomes" id="UP001500831">
    <property type="component" value="Unassembled WGS sequence"/>
</dbReference>
<dbReference type="SUPFAM" id="SSF55729">
    <property type="entry name" value="Acyl-CoA N-acyltransferases (Nat)"/>
    <property type="match status" value="1"/>
</dbReference>
<dbReference type="InterPro" id="IPR051531">
    <property type="entry name" value="N-acetyltransferase"/>
</dbReference>
<dbReference type="Pfam" id="PF13302">
    <property type="entry name" value="Acetyltransf_3"/>
    <property type="match status" value="1"/>
</dbReference>
<gene>
    <name evidence="2" type="ORF">GCM10010517_80290</name>
</gene>
<proteinExistence type="predicted"/>
<protein>
    <recommendedName>
        <fullName evidence="1">N-acetyltransferase domain-containing protein</fullName>
    </recommendedName>
</protein>
<sequence>MSVRLLPATATHLEAYVRDPGELAELLGTSLPEGWPEFPQAISFTLDLLRQRPDEGEWWMYFFLDSASGDLVGSGGYKGAPVDGAVEIGYEIAPGFRRRGLGGAAADALVARAFQHGEVTRVTAHTLAGDAASGGVLRNAGFSVDARIEDPEHGAVERWVRTRAE</sequence>
<dbReference type="Gene3D" id="3.40.630.30">
    <property type="match status" value="1"/>
</dbReference>
<evidence type="ECO:0000259" key="1">
    <source>
        <dbReference type="PROSITE" id="PS51186"/>
    </source>
</evidence>
<dbReference type="RefSeq" id="WP_344982187.1">
    <property type="nucleotide sequence ID" value="NZ_BAAAVI010000126.1"/>
</dbReference>
<dbReference type="InterPro" id="IPR000182">
    <property type="entry name" value="GNAT_dom"/>
</dbReference>
<dbReference type="PANTHER" id="PTHR43792">
    <property type="entry name" value="GNAT FAMILY, PUTATIVE (AFU_ORTHOLOGUE AFUA_3G00765)-RELATED-RELATED"/>
    <property type="match status" value="1"/>
</dbReference>
<evidence type="ECO:0000313" key="3">
    <source>
        <dbReference type="Proteomes" id="UP001500831"/>
    </source>
</evidence>
<feature type="domain" description="N-acetyltransferase" evidence="1">
    <location>
        <begin position="3"/>
        <end position="163"/>
    </location>
</feature>
<evidence type="ECO:0000313" key="2">
    <source>
        <dbReference type="EMBL" id="GAA2913723.1"/>
    </source>
</evidence>
<keyword evidence="3" id="KW-1185">Reference proteome</keyword>
<accession>A0ABP6IY96</accession>
<dbReference type="InterPro" id="IPR016181">
    <property type="entry name" value="Acyl_CoA_acyltransferase"/>
</dbReference>
<organism evidence="2 3">
    <name type="scientific">Streptosporangium fragile</name>
    <dbReference type="NCBI Taxonomy" id="46186"/>
    <lineage>
        <taxon>Bacteria</taxon>
        <taxon>Bacillati</taxon>
        <taxon>Actinomycetota</taxon>
        <taxon>Actinomycetes</taxon>
        <taxon>Streptosporangiales</taxon>
        <taxon>Streptosporangiaceae</taxon>
        <taxon>Streptosporangium</taxon>
    </lineage>
</organism>